<evidence type="ECO:0000259" key="8">
    <source>
        <dbReference type="Pfam" id="PF08240"/>
    </source>
</evidence>
<dbReference type="GO" id="GO:0016491">
    <property type="term" value="F:oxidoreductase activity"/>
    <property type="evidence" value="ECO:0007669"/>
    <property type="project" value="UniProtKB-KW"/>
</dbReference>
<feature type="domain" description="Alcohol dehydrogenase-like N-terminal" evidence="8">
    <location>
        <begin position="28"/>
        <end position="145"/>
    </location>
</feature>
<accession>A0A1N6IFQ0</accession>
<protein>
    <submittedName>
        <fullName evidence="9">L-idonate 5-dehydrogenase</fullName>
    </submittedName>
</protein>
<dbReference type="STRING" id="1217970.SAMN05444002_3826"/>
<dbReference type="InterPro" id="IPR036291">
    <property type="entry name" value="NAD(P)-bd_dom_sf"/>
</dbReference>
<dbReference type="OrthoDB" id="9809185at2"/>
<dbReference type="PANTHER" id="PTHR43161">
    <property type="entry name" value="SORBITOL DEHYDROGENASE"/>
    <property type="match status" value="1"/>
</dbReference>
<evidence type="ECO:0000256" key="2">
    <source>
        <dbReference type="ARBA" id="ARBA00008072"/>
    </source>
</evidence>
<dbReference type="Proteomes" id="UP000184932">
    <property type="component" value="Unassembled WGS sequence"/>
</dbReference>
<dbReference type="InterPro" id="IPR013149">
    <property type="entry name" value="ADH-like_C"/>
</dbReference>
<reference evidence="10" key="1">
    <citation type="submission" date="2016-11" db="EMBL/GenBank/DDBJ databases">
        <authorList>
            <person name="Varghese N."/>
            <person name="Submissions S."/>
        </authorList>
    </citation>
    <scope>NUCLEOTIDE SEQUENCE [LARGE SCALE GENOMIC DNA]</scope>
    <source>
        <strain evidence="10">DSM 29440</strain>
    </source>
</reference>
<dbReference type="SUPFAM" id="SSF50129">
    <property type="entry name" value="GroES-like"/>
    <property type="match status" value="1"/>
</dbReference>
<evidence type="ECO:0000256" key="5">
    <source>
        <dbReference type="ARBA" id="ARBA00023002"/>
    </source>
</evidence>
<keyword evidence="4 6" id="KW-0862">Zinc</keyword>
<dbReference type="EMBL" id="FSRL01000002">
    <property type="protein sequence ID" value="SIO30857.1"/>
    <property type="molecule type" value="Genomic_DNA"/>
</dbReference>
<sequence length="352" mass="37208">MTSSAPLGAVLHGPKDLRLQPVPVEPLGPRDVRVTLGAAGICGSDQHYYHNARMGNFVLRTPFALGHEMSGDISECGAEVEGLAPGDRVVVDPALTCGRCPACRAGRNNLCHNVQFMGSASHDPHLDGGYRESFVVDARRCVKVPGDTPHSLLCVTEPLSVAVHAVERAGPVLGRDVVVAGAGTIGSLIAAVVRAAGAARVCVSDPSAFRRETALRMGATDVMNPGVGDLVPVIDARGGAFDISFEASGHPSAFVDMVRMTRRGGRAVLVGMIPSQSCEVPFNQMTAREIDLISTFRQNNVFERSARMLVDGTIDPAPIVTGQFPLAEVLEAFRASFRAEQHIKVLLSGAQD</sequence>
<dbReference type="Gene3D" id="3.90.180.10">
    <property type="entry name" value="Medium-chain alcohol dehydrogenases, catalytic domain"/>
    <property type="match status" value="1"/>
</dbReference>
<evidence type="ECO:0000256" key="1">
    <source>
        <dbReference type="ARBA" id="ARBA00001947"/>
    </source>
</evidence>
<keyword evidence="3 6" id="KW-0479">Metal-binding</keyword>
<organism evidence="9 10">
    <name type="scientific">Vannielia litorea</name>
    <dbReference type="NCBI Taxonomy" id="1217970"/>
    <lineage>
        <taxon>Bacteria</taxon>
        <taxon>Pseudomonadati</taxon>
        <taxon>Pseudomonadota</taxon>
        <taxon>Alphaproteobacteria</taxon>
        <taxon>Rhodobacterales</taxon>
        <taxon>Paracoccaceae</taxon>
        <taxon>Vannielia</taxon>
    </lineage>
</organism>
<dbReference type="AlphaFoldDB" id="A0A1N6IFQ0"/>
<evidence type="ECO:0000313" key="10">
    <source>
        <dbReference type="Proteomes" id="UP000184932"/>
    </source>
</evidence>
<dbReference type="Pfam" id="PF00107">
    <property type="entry name" value="ADH_zinc_N"/>
    <property type="match status" value="1"/>
</dbReference>
<dbReference type="PROSITE" id="PS00059">
    <property type="entry name" value="ADH_ZINC"/>
    <property type="match status" value="1"/>
</dbReference>
<evidence type="ECO:0000256" key="4">
    <source>
        <dbReference type="ARBA" id="ARBA00022833"/>
    </source>
</evidence>
<dbReference type="PANTHER" id="PTHR43161:SF9">
    <property type="entry name" value="SORBITOL DEHYDROGENASE"/>
    <property type="match status" value="1"/>
</dbReference>
<evidence type="ECO:0000313" key="9">
    <source>
        <dbReference type="EMBL" id="SIO30857.1"/>
    </source>
</evidence>
<comment type="cofactor">
    <cofactor evidence="1 6">
        <name>Zn(2+)</name>
        <dbReference type="ChEBI" id="CHEBI:29105"/>
    </cofactor>
</comment>
<dbReference type="RefSeq" id="WP_074257979.1">
    <property type="nucleotide sequence ID" value="NZ_FSRL01000002.1"/>
</dbReference>
<dbReference type="Pfam" id="PF08240">
    <property type="entry name" value="ADH_N"/>
    <property type="match status" value="1"/>
</dbReference>
<dbReference type="SUPFAM" id="SSF51735">
    <property type="entry name" value="NAD(P)-binding Rossmann-fold domains"/>
    <property type="match status" value="1"/>
</dbReference>
<keyword evidence="10" id="KW-1185">Reference proteome</keyword>
<dbReference type="InterPro" id="IPR002328">
    <property type="entry name" value="ADH_Zn_CS"/>
</dbReference>
<dbReference type="InterPro" id="IPR011032">
    <property type="entry name" value="GroES-like_sf"/>
</dbReference>
<dbReference type="GO" id="GO:0008270">
    <property type="term" value="F:zinc ion binding"/>
    <property type="evidence" value="ECO:0007669"/>
    <property type="project" value="InterPro"/>
</dbReference>
<evidence type="ECO:0000256" key="3">
    <source>
        <dbReference type="ARBA" id="ARBA00022723"/>
    </source>
</evidence>
<dbReference type="InterPro" id="IPR013154">
    <property type="entry name" value="ADH-like_N"/>
</dbReference>
<comment type="similarity">
    <text evidence="2 6">Belongs to the zinc-containing alcohol dehydrogenase family.</text>
</comment>
<name>A0A1N6IFQ0_9RHOB</name>
<evidence type="ECO:0000256" key="6">
    <source>
        <dbReference type="RuleBase" id="RU361277"/>
    </source>
</evidence>
<gene>
    <name evidence="9" type="ORF">SAMN05444002_3826</name>
</gene>
<proteinExistence type="inferred from homology"/>
<keyword evidence="5" id="KW-0560">Oxidoreductase</keyword>
<feature type="domain" description="Alcohol dehydrogenase-like C-terminal" evidence="7">
    <location>
        <begin position="185"/>
        <end position="308"/>
    </location>
</feature>
<dbReference type="Gene3D" id="3.40.50.720">
    <property type="entry name" value="NAD(P)-binding Rossmann-like Domain"/>
    <property type="match status" value="1"/>
</dbReference>
<evidence type="ECO:0000259" key="7">
    <source>
        <dbReference type="Pfam" id="PF00107"/>
    </source>
</evidence>